<organism evidence="2 3">
    <name type="scientific">Acidilobus saccharovorans (strain DSM 16705 / JCM 18335 / VKM B-2471 / 345-15)</name>
    <dbReference type="NCBI Taxonomy" id="666510"/>
    <lineage>
        <taxon>Archaea</taxon>
        <taxon>Thermoproteota</taxon>
        <taxon>Thermoprotei</taxon>
        <taxon>Acidilobales</taxon>
        <taxon>Acidilobaceae</taxon>
        <taxon>Acidilobus</taxon>
    </lineage>
</organism>
<dbReference type="eggNOG" id="arCOG04329">
    <property type="taxonomic scope" value="Archaea"/>
</dbReference>
<dbReference type="Pfam" id="PF07318">
    <property type="entry name" value="DUF1464"/>
    <property type="match status" value="1"/>
</dbReference>
<evidence type="ECO:0000313" key="2">
    <source>
        <dbReference type="EMBL" id="ADL18936.1"/>
    </source>
</evidence>
<feature type="region of interest" description="Disordered" evidence="1">
    <location>
        <begin position="345"/>
        <end position="367"/>
    </location>
</feature>
<dbReference type="KEGG" id="asc:ASAC_0529"/>
<dbReference type="STRING" id="666510.ASAC_0529"/>
<proteinExistence type="predicted"/>
<accession>D9Q0U8</accession>
<keyword evidence="3" id="KW-1185">Reference proteome</keyword>
<dbReference type="AlphaFoldDB" id="D9Q0U8"/>
<evidence type="ECO:0000256" key="1">
    <source>
        <dbReference type="SAM" id="MobiDB-lite"/>
    </source>
</evidence>
<reference evidence="2 3" key="1">
    <citation type="journal article" date="2010" name="Appl. Environ. Microbiol.">
        <title>The genome sequence of the crenarchaeon Acidilobus saccharovorans supports a new order, Acidilobales, and suggests an important ecological role in terrestrial acidic hot springs.</title>
        <authorList>
            <person name="Mardanov A.V."/>
            <person name="Svetlitchnyi V.A."/>
            <person name="Beletsky A.V."/>
            <person name="Prokofeva M.I."/>
            <person name="Bonch-Osmolovskaya E.A."/>
            <person name="Ravin N.V."/>
            <person name="Skryabin K.G."/>
        </authorList>
    </citation>
    <scope>NUCLEOTIDE SEQUENCE [LARGE SCALE GENOMIC DNA]</scope>
    <source>
        <strain evidence="3">DSM 16705 / JCM 18335 / VKM B-2471 / 345-15</strain>
    </source>
</reference>
<dbReference type="HOGENOM" id="CLU_075234_0_0_2"/>
<dbReference type="PIRSF" id="PIRSF009433">
    <property type="entry name" value="DUF1464"/>
    <property type="match status" value="1"/>
</dbReference>
<dbReference type="Proteomes" id="UP000000346">
    <property type="component" value="Chromosome"/>
</dbReference>
<evidence type="ECO:0008006" key="4">
    <source>
        <dbReference type="Google" id="ProtNLM"/>
    </source>
</evidence>
<dbReference type="EMBL" id="CP001742">
    <property type="protein sequence ID" value="ADL18936.1"/>
    <property type="molecule type" value="Genomic_DNA"/>
</dbReference>
<evidence type="ECO:0000313" key="3">
    <source>
        <dbReference type="Proteomes" id="UP000000346"/>
    </source>
</evidence>
<name>D9Q0U8_ACIS3</name>
<dbReference type="InterPro" id="IPR009927">
    <property type="entry name" value="DUF1464"/>
</dbReference>
<gene>
    <name evidence="2" type="ordered locus">ASAC_0529</name>
</gene>
<protein>
    <recommendedName>
        <fullName evidence="4">DUF1464 domain-containing protein</fullName>
    </recommendedName>
</protein>
<feature type="compositionally biased region" description="Polar residues" evidence="1">
    <location>
        <begin position="355"/>
        <end position="367"/>
    </location>
</feature>
<sequence length="367" mass="39393">MVRDPGAVLRRLKEIVREKGVDAVVASSGYGIPLKLAREASDEEIALATFISAEDAAKGHRILGLRRLLKMIKEEPELRDITYFTPGVVQLPTVPAYRKLNRVDMGTSDKVYSAALAIARHAEAFNLSYNDVNLIVVEVGFAYTSAMAVSSGQLVDGVAGTAGFPGYLGSGCVDGEVAYAISNVSRITKEMLFAGGAAYLGQGNPFTRPVEDFVSSGGDGYRALIESAAKDVMSLLVSTRPQAVYVSGRFSRIEGFVDDLGRAINGGLQGLWTGLRVVKLKASGRVAKEAAEGAAVIANGLAGGRYRKLVDVMRLRESSGSIFDYVTMFDREELRRAYSRLLGVDPEPRAMPEGYQQSYGSGKGTQQ</sequence>
<dbReference type="InParanoid" id="D9Q0U8"/>